<dbReference type="EMBL" id="KZ393324">
    <property type="protein sequence ID" value="PIO54717.1"/>
    <property type="molecule type" value="Genomic_DNA"/>
</dbReference>
<evidence type="ECO:0000313" key="3">
    <source>
        <dbReference type="Proteomes" id="UP000230423"/>
    </source>
</evidence>
<dbReference type="Proteomes" id="UP000230423">
    <property type="component" value="Unassembled WGS sequence"/>
</dbReference>
<accession>A0A2G9T9R6</accession>
<evidence type="ECO:0000313" key="2">
    <source>
        <dbReference type="EMBL" id="PIO54717.1"/>
    </source>
</evidence>
<organism evidence="2 3">
    <name type="scientific">Teladorsagia circumcincta</name>
    <name type="common">Brown stomach worm</name>
    <name type="synonym">Ostertagia circumcincta</name>
    <dbReference type="NCBI Taxonomy" id="45464"/>
    <lineage>
        <taxon>Eukaryota</taxon>
        <taxon>Metazoa</taxon>
        <taxon>Ecdysozoa</taxon>
        <taxon>Nematoda</taxon>
        <taxon>Chromadorea</taxon>
        <taxon>Rhabditida</taxon>
        <taxon>Rhabditina</taxon>
        <taxon>Rhabditomorpha</taxon>
        <taxon>Strongyloidea</taxon>
        <taxon>Trichostrongylidae</taxon>
        <taxon>Teladorsagia</taxon>
    </lineage>
</organism>
<feature type="compositionally biased region" description="Basic residues" evidence="1">
    <location>
        <begin position="1"/>
        <end position="10"/>
    </location>
</feature>
<feature type="compositionally biased region" description="Acidic residues" evidence="1">
    <location>
        <begin position="30"/>
        <end position="40"/>
    </location>
</feature>
<proteinExistence type="predicted"/>
<dbReference type="AlphaFoldDB" id="A0A2G9T9R6"/>
<feature type="region of interest" description="Disordered" evidence="1">
    <location>
        <begin position="1"/>
        <end position="105"/>
    </location>
</feature>
<sequence length="105" mass="12164">MSRGKRRKNPALRDSDDQQMVLFQTKFESSDEDEKGEAEMDISSPECDEPVPAKKSKESAESSEKSDSSERKEKKKEKSERSASDKSDSKRSEDRKDRKEEKMER</sequence>
<feature type="compositionally biased region" description="Basic and acidic residues" evidence="1">
    <location>
        <begin position="51"/>
        <end position="105"/>
    </location>
</feature>
<keyword evidence="3" id="KW-1185">Reference proteome</keyword>
<evidence type="ECO:0000256" key="1">
    <source>
        <dbReference type="SAM" id="MobiDB-lite"/>
    </source>
</evidence>
<feature type="non-terminal residue" evidence="2">
    <location>
        <position position="105"/>
    </location>
</feature>
<gene>
    <name evidence="2" type="ORF">TELCIR_23913</name>
</gene>
<name>A0A2G9T9R6_TELCI</name>
<reference evidence="2 3" key="1">
    <citation type="submission" date="2015-09" db="EMBL/GenBank/DDBJ databases">
        <title>Draft genome of the parasitic nematode Teladorsagia circumcincta isolate WARC Sus (inbred).</title>
        <authorList>
            <person name="Mitreva M."/>
        </authorList>
    </citation>
    <scope>NUCLEOTIDE SEQUENCE [LARGE SCALE GENOMIC DNA]</scope>
    <source>
        <strain evidence="2 3">S</strain>
    </source>
</reference>
<protein>
    <submittedName>
        <fullName evidence="2">Uncharacterized protein</fullName>
    </submittedName>
</protein>